<sequence length="396" mass="40966">MTDAPVRERVPIPREIWVMVVAAFVIALGFGIVAPILPQYAASFDVGLTAASAIVTVFALARMAFAPAAGSLIGKFGERWMYIAGLAVVAASSFLCAIAVGYWDLLLSRGLGGIGSVTFTVSSMGLMVRLSPPQARGRTSALYGSAFLLGNVIGPVLGTFLAFLGFRVAFLIYGGAVVLALLVVLLFLRDQPRGTSVSDARPRLTLAEALRNPDFRALLVTGFANGGATFGVRIALVPLMAAAIPTIGAPMAGIALTLMAVGNVIAQQFTGRFVDAVGRRPVLMTGLLVAGLTTLVFGWSMSIPVYLGLSLLTGVGAAMIQPASQALLADIIGNDRNGGPALSAFSMSTDLGSIFGTLIAGAIADLLGFGWAFAFTGIMLLLAITPWLLVSRAARA</sequence>
<dbReference type="GO" id="GO:0022857">
    <property type="term" value="F:transmembrane transporter activity"/>
    <property type="evidence" value="ECO:0007669"/>
    <property type="project" value="InterPro"/>
</dbReference>
<dbReference type="InterPro" id="IPR050189">
    <property type="entry name" value="MFS_Efflux_Transporters"/>
</dbReference>
<dbReference type="PANTHER" id="PTHR43124">
    <property type="entry name" value="PURINE EFFLUX PUMP PBUE"/>
    <property type="match status" value="1"/>
</dbReference>
<dbReference type="InterPro" id="IPR020846">
    <property type="entry name" value="MFS_dom"/>
</dbReference>
<evidence type="ECO:0000256" key="5">
    <source>
        <dbReference type="ARBA" id="ARBA00022989"/>
    </source>
</evidence>
<dbReference type="PRINTS" id="PR01035">
    <property type="entry name" value="TCRTETA"/>
</dbReference>
<evidence type="ECO:0000259" key="8">
    <source>
        <dbReference type="PROSITE" id="PS50850"/>
    </source>
</evidence>
<dbReference type="Proteomes" id="UP000292373">
    <property type="component" value="Unassembled WGS sequence"/>
</dbReference>
<keyword evidence="3" id="KW-1003">Cell membrane</keyword>
<feature type="transmembrane region" description="Helical" evidence="7">
    <location>
        <begin position="305"/>
        <end position="329"/>
    </location>
</feature>
<proteinExistence type="inferred from homology"/>
<evidence type="ECO:0000313" key="9">
    <source>
        <dbReference type="EMBL" id="TBT83539.1"/>
    </source>
</evidence>
<comment type="subcellular location">
    <subcellularLocation>
        <location evidence="1">Cell membrane</location>
        <topology evidence="1">Multi-pass membrane protein</topology>
    </subcellularLocation>
</comment>
<keyword evidence="5 7" id="KW-1133">Transmembrane helix</keyword>
<dbReference type="CDD" id="cd17325">
    <property type="entry name" value="MFS_MdtG_SLC18_like"/>
    <property type="match status" value="1"/>
</dbReference>
<feature type="transmembrane region" description="Helical" evidence="7">
    <location>
        <begin position="49"/>
        <end position="73"/>
    </location>
</feature>
<keyword evidence="4 7" id="KW-0812">Transmembrane</keyword>
<organism evidence="9 10">
    <name type="scientific">Propioniciclava sinopodophylli</name>
    <dbReference type="NCBI Taxonomy" id="1837344"/>
    <lineage>
        <taxon>Bacteria</taxon>
        <taxon>Bacillati</taxon>
        <taxon>Actinomycetota</taxon>
        <taxon>Actinomycetes</taxon>
        <taxon>Propionibacteriales</taxon>
        <taxon>Propionibacteriaceae</taxon>
        <taxon>Propioniciclava</taxon>
    </lineage>
</organism>
<evidence type="ECO:0000256" key="3">
    <source>
        <dbReference type="ARBA" id="ARBA00022475"/>
    </source>
</evidence>
<dbReference type="PROSITE" id="PS00216">
    <property type="entry name" value="SUGAR_TRANSPORT_1"/>
    <property type="match status" value="1"/>
</dbReference>
<evidence type="ECO:0000313" key="10">
    <source>
        <dbReference type="Proteomes" id="UP000292373"/>
    </source>
</evidence>
<feature type="transmembrane region" description="Helical" evidence="7">
    <location>
        <begin position="341"/>
        <end position="363"/>
    </location>
</feature>
<feature type="transmembrane region" description="Helical" evidence="7">
    <location>
        <begin position="140"/>
        <end position="164"/>
    </location>
</feature>
<protein>
    <submittedName>
        <fullName evidence="9">MFS transporter</fullName>
    </submittedName>
</protein>
<gene>
    <name evidence="9" type="ORF">ET989_11325</name>
</gene>
<evidence type="ECO:0000256" key="7">
    <source>
        <dbReference type="SAM" id="Phobius"/>
    </source>
</evidence>
<evidence type="ECO:0000256" key="4">
    <source>
        <dbReference type="ARBA" id="ARBA00022692"/>
    </source>
</evidence>
<dbReference type="SUPFAM" id="SSF103473">
    <property type="entry name" value="MFS general substrate transporter"/>
    <property type="match status" value="1"/>
</dbReference>
<dbReference type="Gene3D" id="1.20.1250.20">
    <property type="entry name" value="MFS general substrate transporter like domains"/>
    <property type="match status" value="1"/>
</dbReference>
<feature type="transmembrane region" description="Helical" evidence="7">
    <location>
        <begin position="80"/>
        <end position="103"/>
    </location>
</feature>
<dbReference type="PROSITE" id="PS50850">
    <property type="entry name" value="MFS"/>
    <property type="match status" value="1"/>
</dbReference>
<dbReference type="Pfam" id="PF07690">
    <property type="entry name" value="MFS_1"/>
    <property type="match status" value="1"/>
</dbReference>
<feature type="transmembrane region" description="Helical" evidence="7">
    <location>
        <begin position="242"/>
        <end position="261"/>
    </location>
</feature>
<dbReference type="PANTHER" id="PTHR43124:SF3">
    <property type="entry name" value="CHLORAMPHENICOL EFFLUX PUMP RV0191"/>
    <property type="match status" value="1"/>
</dbReference>
<dbReference type="InterPro" id="IPR036259">
    <property type="entry name" value="MFS_trans_sf"/>
</dbReference>
<keyword evidence="10" id="KW-1185">Reference proteome</keyword>
<feature type="transmembrane region" description="Helical" evidence="7">
    <location>
        <begin position="282"/>
        <end position="299"/>
    </location>
</feature>
<evidence type="ECO:0000256" key="2">
    <source>
        <dbReference type="ARBA" id="ARBA00007520"/>
    </source>
</evidence>
<dbReference type="InterPro" id="IPR001958">
    <property type="entry name" value="Tet-R_TetA/multi-R_MdtG-like"/>
</dbReference>
<accession>A0A4Q9KBY9</accession>
<evidence type="ECO:0000256" key="1">
    <source>
        <dbReference type="ARBA" id="ARBA00004651"/>
    </source>
</evidence>
<feature type="transmembrane region" description="Helical" evidence="7">
    <location>
        <begin position="16"/>
        <end position="37"/>
    </location>
</feature>
<keyword evidence="6 7" id="KW-0472">Membrane</keyword>
<dbReference type="OrthoDB" id="9793283at2"/>
<dbReference type="RefSeq" id="WP_131169000.1">
    <property type="nucleotide sequence ID" value="NZ_SDMQ01000011.1"/>
</dbReference>
<dbReference type="GO" id="GO:0005886">
    <property type="term" value="C:plasma membrane"/>
    <property type="evidence" value="ECO:0007669"/>
    <property type="project" value="UniProtKB-SubCell"/>
</dbReference>
<dbReference type="EMBL" id="SDMQ01000011">
    <property type="protein sequence ID" value="TBT83539.1"/>
    <property type="molecule type" value="Genomic_DNA"/>
</dbReference>
<feature type="transmembrane region" description="Helical" evidence="7">
    <location>
        <begin position="170"/>
        <end position="188"/>
    </location>
</feature>
<dbReference type="Gene3D" id="1.20.1720.10">
    <property type="entry name" value="Multidrug resistance protein D"/>
    <property type="match status" value="1"/>
</dbReference>
<dbReference type="AlphaFoldDB" id="A0A4Q9KBY9"/>
<name>A0A4Q9KBY9_9ACTN</name>
<feature type="transmembrane region" description="Helical" evidence="7">
    <location>
        <begin position="369"/>
        <end position="390"/>
    </location>
</feature>
<feature type="transmembrane region" description="Helical" evidence="7">
    <location>
        <begin position="109"/>
        <end position="128"/>
    </location>
</feature>
<dbReference type="InterPro" id="IPR011701">
    <property type="entry name" value="MFS"/>
</dbReference>
<reference evidence="9 10" key="1">
    <citation type="submission" date="2019-01" db="EMBL/GenBank/DDBJ databases">
        <title>Lactibacter flavus gen. nov., sp. nov., a novel bacterium of the family Propionibacteriaceae isolated from raw milk and dairy products.</title>
        <authorList>
            <person name="Huptas C."/>
            <person name="Wenning M."/>
            <person name="Breitenwieser F."/>
            <person name="Doll E."/>
            <person name="Von Neubeck M."/>
            <person name="Busse H.-J."/>
            <person name="Scherer S."/>
        </authorList>
    </citation>
    <scope>NUCLEOTIDE SEQUENCE [LARGE SCALE GENOMIC DNA]</scope>
    <source>
        <strain evidence="9 10">KCTC 33808</strain>
    </source>
</reference>
<comment type="similarity">
    <text evidence="2">Belongs to the major facilitator superfamily. TCR/Tet family.</text>
</comment>
<feature type="domain" description="Major facilitator superfamily (MFS) profile" evidence="8">
    <location>
        <begin position="15"/>
        <end position="395"/>
    </location>
</feature>
<evidence type="ECO:0000256" key="6">
    <source>
        <dbReference type="ARBA" id="ARBA00023136"/>
    </source>
</evidence>
<comment type="caution">
    <text evidence="9">The sequence shown here is derived from an EMBL/GenBank/DDBJ whole genome shotgun (WGS) entry which is preliminary data.</text>
</comment>
<dbReference type="InterPro" id="IPR005829">
    <property type="entry name" value="Sugar_transporter_CS"/>
</dbReference>